<sequence length="322" mass="35903">MKNPNIVVIGGGSGLSVLLKGLKHFPVDITAIVTVADSGGSSGILKREFNIPAPGDLRNVMVALSDVEPLIAEVFQHRFKEESSIGGHPLGNLLITAMYEITGDIGKAMEKLRKLFNIKGKILPATLEKIEIIAEKENGKLRMGESNIPVPGEKIKRIFYAKDVKTPKENIDAIKKADMIIFSIGSLYTSIIPNLLSEDMQEALRNSKSKKIYVCNAMEQPGETEGYTVSDHILSINKHVGYHMIDKVIFDSRKMSADILERYLEEGSSPVVIDKNNLEKLKIDYCDEKIVRVDENKKIRHNPYKLGAVIYSQIDNLDDFYN</sequence>
<dbReference type="PANTHER" id="PTHR30135">
    <property type="entry name" value="UNCHARACTERIZED PROTEIN YVCK-RELATED"/>
    <property type="match status" value="1"/>
</dbReference>
<dbReference type="OrthoDB" id="9783842at2"/>
<dbReference type="InterPro" id="IPR002882">
    <property type="entry name" value="CofD"/>
</dbReference>
<comment type="similarity">
    <text evidence="2">Belongs to the gluconeogenesis factor family.</text>
</comment>
<dbReference type="NCBIfam" id="TIGR01826">
    <property type="entry name" value="CofD_related"/>
    <property type="match status" value="1"/>
</dbReference>
<accession>A0A1T4LIV3</accession>
<evidence type="ECO:0000313" key="4">
    <source>
        <dbReference type="Proteomes" id="UP000191153"/>
    </source>
</evidence>
<dbReference type="GO" id="GO:0005737">
    <property type="term" value="C:cytoplasm"/>
    <property type="evidence" value="ECO:0007669"/>
    <property type="project" value="UniProtKB-SubCell"/>
</dbReference>
<keyword evidence="1 2" id="KW-0963">Cytoplasm</keyword>
<dbReference type="InterPro" id="IPR038136">
    <property type="entry name" value="CofD-like_dom_sf"/>
</dbReference>
<reference evidence="3 4" key="1">
    <citation type="submission" date="2017-02" db="EMBL/GenBank/DDBJ databases">
        <authorList>
            <person name="Peterson S.W."/>
        </authorList>
    </citation>
    <scope>NUCLEOTIDE SEQUENCE [LARGE SCALE GENOMIC DNA]</scope>
    <source>
        <strain evidence="3 4">ATCC 700028</strain>
    </source>
</reference>
<evidence type="ECO:0000256" key="2">
    <source>
        <dbReference type="HAMAP-Rule" id="MF_00973"/>
    </source>
</evidence>
<organism evidence="3 4">
    <name type="scientific">Cetobacterium ceti</name>
    <dbReference type="NCBI Taxonomy" id="180163"/>
    <lineage>
        <taxon>Bacteria</taxon>
        <taxon>Fusobacteriati</taxon>
        <taxon>Fusobacteriota</taxon>
        <taxon>Fusobacteriia</taxon>
        <taxon>Fusobacteriales</taxon>
        <taxon>Fusobacteriaceae</taxon>
        <taxon>Cetobacterium</taxon>
    </lineage>
</organism>
<comment type="function">
    <text evidence="2">Required for morphogenesis under gluconeogenic growth conditions.</text>
</comment>
<dbReference type="GO" id="GO:0043743">
    <property type="term" value="F:LPPG:FO 2-phospho-L-lactate transferase activity"/>
    <property type="evidence" value="ECO:0007669"/>
    <property type="project" value="InterPro"/>
</dbReference>
<comment type="subcellular location">
    <subcellularLocation>
        <location evidence="2">Cytoplasm</location>
    </subcellularLocation>
</comment>
<dbReference type="AlphaFoldDB" id="A0A1T4LIV3"/>
<dbReference type="SUPFAM" id="SSF142338">
    <property type="entry name" value="CofD-like"/>
    <property type="match status" value="1"/>
</dbReference>
<evidence type="ECO:0000256" key="1">
    <source>
        <dbReference type="ARBA" id="ARBA00022490"/>
    </source>
</evidence>
<dbReference type="PANTHER" id="PTHR30135:SF3">
    <property type="entry name" value="GLUCONEOGENESIS FACTOR-RELATED"/>
    <property type="match status" value="1"/>
</dbReference>
<protein>
    <recommendedName>
        <fullName evidence="2">Putative gluconeogenesis factor</fullName>
    </recommendedName>
</protein>
<dbReference type="GO" id="GO:0008360">
    <property type="term" value="P:regulation of cell shape"/>
    <property type="evidence" value="ECO:0007669"/>
    <property type="project" value="UniProtKB-UniRule"/>
</dbReference>
<dbReference type="STRING" id="180163.SAMN02745174_00869"/>
<keyword evidence="4" id="KW-1185">Reference proteome</keyword>
<dbReference type="InterPro" id="IPR010119">
    <property type="entry name" value="Gluconeogen_factor"/>
</dbReference>
<dbReference type="Pfam" id="PF01933">
    <property type="entry name" value="CofD"/>
    <property type="match status" value="1"/>
</dbReference>
<dbReference type="Proteomes" id="UP000191153">
    <property type="component" value="Unassembled WGS sequence"/>
</dbReference>
<dbReference type="EMBL" id="FUWX01000006">
    <property type="protein sequence ID" value="SJZ54518.1"/>
    <property type="molecule type" value="Genomic_DNA"/>
</dbReference>
<dbReference type="HAMAP" id="MF_00973">
    <property type="entry name" value="Gluconeogen_factor"/>
    <property type="match status" value="1"/>
</dbReference>
<proteinExistence type="inferred from homology"/>
<dbReference type="CDD" id="cd07187">
    <property type="entry name" value="YvcK_like"/>
    <property type="match status" value="1"/>
</dbReference>
<evidence type="ECO:0000313" key="3">
    <source>
        <dbReference type="EMBL" id="SJZ54518.1"/>
    </source>
</evidence>
<dbReference type="RefSeq" id="WP_078693399.1">
    <property type="nucleotide sequence ID" value="NZ_FUWX01000006.1"/>
</dbReference>
<dbReference type="Gene3D" id="3.40.50.10680">
    <property type="entry name" value="CofD-like domains"/>
    <property type="match status" value="1"/>
</dbReference>
<gene>
    <name evidence="3" type="ORF">SAMN02745174_00869</name>
</gene>
<name>A0A1T4LIV3_9FUSO</name>